<proteinExistence type="predicted"/>
<accession>A0ABD0L5Q9</accession>
<dbReference type="AlphaFoldDB" id="A0ABD0L5Q9"/>
<protein>
    <submittedName>
        <fullName evidence="1">Uncharacterized protein</fullName>
    </submittedName>
</protein>
<evidence type="ECO:0000313" key="2">
    <source>
        <dbReference type="Proteomes" id="UP001519460"/>
    </source>
</evidence>
<dbReference type="Proteomes" id="UP001519460">
    <property type="component" value="Unassembled WGS sequence"/>
</dbReference>
<comment type="caution">
    <text evidence="1">The sequence shown here is derived from an EMBL/GenBank/DDBJ whole genome shotgun (WGS) entry which is preliminary data.</text>
</comment>
<gene>
    <name evidence="1" type="ORF">BaRGS_00014304</name>
</gene>
<reference evidence="1 2" key="1">
    <citation type="journal article" date="2023" name="Sci. Data">
        <title>Genome assembly of the Korean intertidal mud-creeper Batillaria attramentaria.</title>
        <authorList>
            <person name="Patra A.K."/>
            <person name="Ho P.T."/>
            <person name="Jun S."/>
            <person name="Lee S.J."/>
            <person name="Kim Y."/>
            <person name="Won Y.J."/>
        </authorList>
    </citation>
    <scope>NUCLEOTIDE SEQUENCE [LARGE SCALE GENOMIC DNA]</scope>
    <source>
        <strain evidence="1">Wonlab-2016</strain>
    </source>
</reference>
<dbReference type="EMBL" id="JACVVK020000083">
    <property type="protein sequence ID" value="KAK7494412.1"/>
    <property type="molecule type" value="Genomic_DNA"/>
</dbReference>
<sequence length="94" mass="10418">MAYNTVTHAVGGSAGTEGPGARAHFGWRLPRDLTYMGTQTLPWLTPGDTVSCGNLFPLTAKRSYSRSERLPWFLQSHLCTSSSFRFVQAFLMAF</sequence>
<evidence type="ECO:0000313" key="1">
    <source>
        <dbReference type="EMBL" id="KAK7494412.1"/>
    </source>
</evidence>
<keyword evidence="2" id="KW-1185">Reference proteome</keyword>
<organism evidence="1 2">
    <name type="scientific">Batillaria attramentaria</name>
    <dbReference type="NCBI Taxonomy" id="370345"/>
    <lineage>
        <taxon>Eukaryota</taxon>
        <taxon>Metazoa</taxon>
        <taxon>Spiralia</taxon>
        <taxon>Lophotrochozoa</taxon>
        <taxon>Mollusca</taxon>
        <taxon>Gastropoda</taxon>
        <taxon>Caenogastropoda</taxon>
        <taxon>Sorbeoconcha</taxon>
        <taxon>Cerithioidea</taxon>
        <taxon>Batillariidae</taxon>
        <taxon>Batillaria</taxon>
    </lineage>
</organism>
<name>A0ABD0L5Q9_9CAEN</name>